<evidence type="ECO:0000313" key="3">
    <source>
        <dbReference type="Proteomes" id="UP000538196"/>
    </source>
</evidence>
<dbReference type="PRINTS" id="PR00598">
    <property type="entry name" value="HTHMARR"/>
</dbReference>
<dbReference type="PROSITE" id="PS50995">
    <property type="entry name" value="HTH_MARR_2"/>
    <property type="match status" value="1"/>
</dbReference>
<dbReference type="InterPro" id="IPR036388">
    <property type="entry name" value="WH-like_DNA-bd_sf"/>
</dbReference>
<reference evidence="2 3" key="1">
    <citation type="submission" date="2020-08" db="EMBL/GenBank/DDBJ databases">
        <title>Sequencing the genomes of 1000 actinobacteria strains.</title>
        <authorList>
            <person name="Klenk H.-P."/>
        </authorList>
    </citation>
    <scope>NUCLEOTIDE SEQUENCE [LARGE SCALE GENOMIC DNA]</scope>
    <source>
        <strain evidence="2 3">DSM 20146</strain>
    </source>
</reference>
<organism evidence="2 3">
    <name type="scientific">Leifsonia aquatica</name>
    <name type="common">Corynebacterium aquaticum</name>
    <dbReference type="NCBI Taxonomy" id="144185"/>
    <lineage>
        <taxon>Bacteria</taxon>
        <taxon>Bacillati</taxon>
        <taxon>Actinomycetota</taxon>
        <taxon>Actinomycetes</taxon>
        <taxon>Micrococcales</taxon>
        <taxon>Microbacteriaceae</taxon>
        <taxon>Leifsonia</taxon>
    </lineage>
</organism>
<dbReference type="EMBL" id="JACHVP010000004">
    <property type="protein sequence ID" value="MBB2968723.1"/>
    <property type="molecule type" value="Genomic_DNA"/>
</dbReference>
<dbReference type="GO" id="GO:0003700">
    <property type="term" value="F:DNA-binding transcription factor activity"/>
    <property type="evidence" value="ECO:0007669"/>
    <property type="project" value="InterPro"/>
</dbReference>
<dbReference type="Gene3D" id="1.10.10.10">
    <property type="entry name" value="Winged helix-like DNA-binding domain superfamily/Winged helix DNA-binding domain"/>
    <property type="match status" value="1"/>
</dbReference>
<gene>
    <name evidence="2" type="ORF">FHX33_003499</name>
</gene>
<keyword evidence="2" id="KW-0238">DNA-binding</keyword>
<dbReference type="PANTHER" id="PTHR33164">
    <property type="entry name" value="TRANSCRIPTIONAL REGULATOR, MARR FAMILY"/>
    <property type="match status" value="1"/>
</dbReference>
<dbReference type="AlphaFoldDB" id="A0A7W4YJS6"/>
<dbReference type="GO" id="GO:0006950">
    <property type="term" value="P:response to stress"/>
    <property type="evidence" value="ECO:0007669"/>
    <property type="project" value="TreeGrafter"/>
</dbReference>
<dbReference type="InterPro" id="IPR036390">
    <property type="entry name" value="WH_DNA-bd_sf"/>
</dbReference>
<evidence type="ECO:0000313" key="2">
    <source>
        <dbReference type="EMBL" id="MBB2968723.1"/>
    </source>
</evidence>
<protein>
    <submittedName>
        <fullName evidence="2">DNA-binding MarR family transcriptional regulator</fullName>
    </submittedName>
</protein>
<dbReference type="InterPro" id="IPR000835">
    <property type="entry name" value="HTH_MarR-typ"/>
</dbReference>
<dbReference type="InterPro" id="IPR039422">
    <property type="entry name" value="MarR/SlyA-like"/>
</dbReference>
<dbReference type="SUPFAM" id="SSF46785">
    <property type="entry name" value="Winged helix' DNA-binding domain"/>
    <property type="match status" value="1"/>
</dbReference>
<dbReference type="GO" id="GO:0003677">
    <property type="term" value="F:DNA binding"/>
    <property type="evidence" value="ECO:0007669"/>
    <property type="project" value="UniProtKB-KW"/>
</dbReference>
<dbReference type="SMART" id="SM00347">
    <property type="entry name" value="HTH_MARR"/>
    <property type="match status" value="1"/>
</dbReference>
<feature type="domain" description="HTH marR-type" evidence="1">
    <location>
        <begin position="9"/>
        <end position="141"/>
    </location>
</feature>
<accession>A0A7W4YJS6</accession>
<evidence type="ECO:0000259" key="1">
    <source>
        <dbReference type="PROSITE" id="PS50995"/>
    </source>
</evidence>
<dbReference type="Pfam" id="PF12802">
    <property type="entry name" value="MarR_2"/>
    <property type="match status" value="1"/>
</dbReference>
<keyword evidence="3" id="KW-1185">Reference proteome</keyword>
<proteinExistence type="predicted"/>
<dbReference type="RefSeq" id="WP_021764800.1">
    <property type="nucleotide sequence ID" value="NZ_JACHVP010000004.1"/>
</dbReference>
<comment type="caution">
    <text evidence="2">The sequence shown here is derived from an EMBL/GenBank/DDBJ whole genome shotgun (WGS) entry which is preliminary data.</text>
</comment>
<name>A0A7W4YJS6_LEIAQ</name>
<dbReference type="Proteomes" id="UP000538196">
    <property type="component" value="Unassembled WGS sequence"/>
</dbReference>
<sequence>MSPSSDAVPPRTAFLLAQVGASAADRFQARVAELGLSAREAGAIRIIGQRPGISQREVAHALGAPPSRIVALLDELSSGGLVDRERNEADRRNNALSLTAEGRAMLGRLRAVAEEHQAEVLAALEPEERVALAALLQKLSAGTGLTPDGHPGYRG</sequence>
<dbReference type="PANTHER" id="PTHR33164:SF89">
    <property type="entry name" value="MARR FAMILY REGULATORY PROTEIN"/>
    <property type="match status" value="1"/>
</dbReference>